<reference evidence="1" key="1">
    <citation type="journal article" date="2014" name="Front. Microbiol.">
        <title>High frequency of phylogenetically diverse reductive dehalogenase-homologous genes in deep subseafloor sedimentary metagenomes.</title>
        <authorList>
            <person name="Kawai M."/>
            <person name="Futagami T."/>
            <person name="Toyoda A."/>
            <person name="Takaki Y."/>
            <person name="Nishi S."/>
            <person name="Hori S."/>
            <person name="Arai W."/>
            <person name="Tsubouchi T."/>
            <person name="Morono Y."/>
            <person name="Uchiyama I."/>
            <person name="Ito T."/>
            <person name="Fujiyama A."/>
            <person name="Inagaki F."/>
            <person name="Takami H."/>
        </authorList>
    </citation>
    <scope>NUCLEOTIDE SEQUENCE</scope>
    <source>
        <strain evidence="1">Expedition CK06-06</strain>
    </source>
</reference>
<organism evidence="1">
    <name type="scientific">marine sediment metagenome</name>
    <dbReference type="NCBI Taxonomy" id="412755"/>
    <lineage>
        <taxon>unclassified sequences</taxon>
        <taxon>metagenomes</taxon>
        <taxon>ecological metagenomes</taxon>
    </lineage>
</organism>
<proteinExistence type="predicted"/>
<protein>
    <submittedName>
        <fullName evidence="1">Uncharacterized protein</fullName>
    </submittedName>
</protein>
<comment type="caution">
    <text evidence="1">The sequence shown here is derived from an EMBL/GenBank/DDBJ whole genome shotgun (WGS) entry which is preliminary data.</text>
</comment>
<dbReference type="AlphaFoldDB" id="X0YSL1"/>
<name>X0YSL1_9ZZZZ</name>
<dbReference type="EMBL" id="BARS01054750">
    <property type="protein sequence ID" value="GAG51373.1"/>
    <property type="molecule type" value="Genomic_DNA"/>
</dbReference>
<evidence type="ECO:0000313" key="1">
    <source>
        <dbReference type="EMBL" id="GAG51373.1"/>
    </source>
</evidence>
<gene>
    <name evidence="1" type="ORF">S01H1_80982</name>
</gene>
<accession>X0YSL1</accession>
<sequence>MPSIDSKAIIEKDRKLNPGYLSILAEMNSFPKTEVFPKGTDKLLIDPVQYHWCCSYYEKHPEFRKRAEKFQEKVVEFIDEIHESVDNAEIKSESLVLILQRKWETRFHSIFGKVYQPKTTADS</sequence>